<gene>
    <name evidence="1" type="ORF">SAMN05216325_1523</name>
</gene>
<evidence type="ECO:0000313" key="1">
    <source>
        <dbReference type="EMBL" id="SEN75234.1"/>
    </source>
</evidence>
<organism evidence="1 2">
    <name type="scientific">Nitrosomonas marina</name>
    <dbReference type="NCBI Taxonomy" id="917"/>
    <lineage>
        <taxon>Bacteria</taxon>
        <taxon>Pseudomonadati</taxon>
        <taxon>Pseudomonadota</taxon>
        <taxon>Betaproteobacteria</taxon>
        <taxon>Nitrosomonadales</taxon>
        <taxon>Nitrosomonadaceae</taxon>
        <taxon>Nitrosomonas</taxon>
    </lineage>
</organism>
<protein>
    <recommendedName>
        <fullName evidence="3">DUF1064 domain-containing protein</fullName>
    </recommendedName>
</protein>
<name>A0A1H8J323_9PROT</name>
<evidence type="ECO:0008006" key="3">
    <source>
        <dbReference type="Google" id="ProtNLM"/>
    </source>
</evidence>
<dbReference type="EMBL" id="FOCP01000052">
    <property type="protein sequence ID" value="SEN75234.1"/>
    <property type="molecule type" value="Genomic_DNA"/>
</dbReference>
<dbReference type="RefSeq" id="WP_218144001.1">
    <property type="nucleotide sequence ID" value="NZ_FOCP01000052.1"/>
</dbReference>
<dbReference type="AlphaFoldDB" id="A0A1H8J323"/>
<proteinExistence type="predicted"/>
<evidence type="ECO:0000313" key="2">
    <source>
        <dbReference type="Proteomes" id="UP000199459"/>
    </source>
</evidence>
<dbReference type="Proteomes" id="UP000199459">
    <property type="component" value="Unassembled WGS sequence"/>
</dbReference>
<accession>A0A1H8J323</accession>
<sequence>MPSYSKQFTKGIEDRVKNGTLKIASSFGAQTASDDVPRKTAAKTNAIENLQALGRMKAGKMNKTEREYSQYLDALIACGDVLWWKFDAVNLRLADNLHYRVDFLVMLANGSLEGHEVKGGHAFDDSIVKLKMANELYPWPFYLVKKKKGGGWNITKVGNKK</sequence>
<reference evidence="1 2" key="1">
    <citation type="submission" date="2016-10" db="EMBL/GenBank/DDBJ databases">
        <authorList>
            <person name="de Groot N.N."/>
        </authorList>
    </citation>
    <scope>NUCLEOTIDE SEQUENCE [LARGE SCALE GENOMIC DNA]</scope>
    <source>
        <strain evidence="1 2">Nm22</strain>
    </source>
</reference>